<feature type="domain" description="C1q" evidence="5">
    <location>
        <begin position="62"/>
        <end position="189"/>
    </location>
</feature>
<dbReference type="InterPro" id="IPR001073">
    <property type="entry name" value="C1q_dom"/>
</dbReference>
<dbReference type="PROSITE" id="PS50871">
    <property type="entry name" value="C1Q"/>
    <property type="match status" value="1"/>
</dbReference>
<proteinExistence type="predicted"/>
<name>A0A4X1SQY6_PIG</name>
<protein>
    <submittedName>
        <fullName evidence="6">Protein HP-20 homolog</fullName>
    </submittedName>
</protein>
<evidence type="ECO:0000256" key="1">
    <source>
        <dbReference type="ARBA" id="ARBA00004613"/>
    </source>
</evidence>
<feature type="chain" id="PRO_5044614281" evidence="4">
    <location>
        <begin position="22"/>
        <end position="189"/>
    </location>
</feature>
<organism evidence="6 7">
    <name type="scientific">Sus scrofa</name>
    <name type="common">Pig</name>
    <dbReference type="NCBI Taxonomy" id="9823"/>
    <lineage>
        <taxon>Eukaryota</taxon>
        <taxon>Metazoa</taxon>
        <taxon>Chordata</taxon>
        <taxon>Craniata</taxon>
        <taxon>Vertebrata</taxon>
        <taxon>Euteleostomi</taxon>
        <taxon>Mammalia</taxon>
        <taxon>Eutheria</taxon>
        <taxon>Laurasiatheria</taxon>
        <taxon>Artiodactyla</taxon>
        <taxon>Suina</taxon>
        <taxon>Suidae</taxon>
        <taxon>Sus</taxon>
    </lineage>
</organism>
<sequence>MAGIWILASIILAAVLEKGGCVGPPGPRGPPGPPGLMGFPGFRGPPGLPGLPGYPGPNTKCPCKRESAFTVKLSGKLPSPSKPVNFTEVLYNAQKDFGEDTGVFTCELPGNYHFLFDVELRHCKVIIWLMKDKSPVLEKHQVSTQEIRNLSGMLTLPLSKGDKVWLEAEVETKDPEQAIAIIYFSGFLI</sequence>
<dbReference type="GO" id="GO:0005576">
    <property type="term" value="C:extracellular region"/>
    <property type="evidence" value="ECO:0007669"/>
    <property type="project" value="UniProtKB-SubCell"/>
</dbReference>
<dbReference type="SUPFAM" id="SSF49842">
    <property type="entry name" value="TNF-like"/>
    <property type="match status" value="1"/>
</dbReference>
<evidence type="ECO:0000259" key="5">
    <source>
        <dbReference type="PROSITE" id="PS50871"/>
    </source>
</evidence>
<dbReference type="Pfam" id="PF00386">
    <property type="entry name" value="C1q"/>
    <property type="match status" value="1"/>
</dbReference>
<dbReference type="PRINTS" id="PR00007">
    <property type="entry name" value="COMPLEMNTC1Q"/>
</dbReference>
<comment type="subcellular location">
    <subcellularLocation>
        <location evidence="1">Secreted</location>
    </subcellularLocation>
</comment>
<dbReference type="PANTHER" id="PTHR15427">
    <property type="entry name" value="EMILIN ELASTIN MICROFIBRIL INTERFACE-LOCATED PROTEIN ELASTIN MICROFIBRIL INTERFACER"/>
    <property type="match status" value="1"/>
</dbReference>
<evidence type="ECO:0000256" key="4">
    <source>
        <dbReference type="SAM" id="SignalP"/>
    </source>
</evidence>
<dbReference type="Proteomes" id="UP000314985">
    <property type="component" value="Unassembled WGS sequence"/>
</dbReference>
<dbReference type="SMART" id="SM00110">
    <property type="entry name" value="C1Q"/>
    <property type="match status" value="1"/>
</dbReference>
<dbReference type="AlphaFoldDB" id="A0A4X1SQY6"/>
<keyword evidence="2" id="KW-0964">Secreted</keyword>
<keyword evidence="3" id="KW-0176">Collagen</keyword>
<reference evidence="6" key="2">
    <citation type="submission" date="2025-05" db="UniProtKB">
        <authorList>
            <consortium name="Ensembl"/>
        </authorList>
    </citation>
    <scope>IDENTIFICATION</scope>
</reference>
<keyword evidence="4" id="KW-0732">Signal</keyword>
<dbReference type="InterPro" id="IPR050392">
    <property type="entry name" value="Collagen/C1q_domain"/>
</dbReference>
<evidence type="ECO:0000313" key="7">
    <source>
        <dbReference type="Proteomes" id="UP000314985"/>
    </source>
</evidence>
<reference evidence="7" key="1">
    <citation type="submission" date="2017-08" db="EMBL/GenBank/DDBJ databases">
        <title>USMARCv1.0.</title>
        <authorList>
            <person name="Hannum G.I."/>
            <person name="Koren S."/>
            <person name="Schroeder S.G."/>
            <person name="Chin S.C."/>
            <person name="Nonneman D.J."/>
            <person name="Becker S.A."/>
            <person name="Rosen B.D."/>
            <person name="Bickhart D.M."/>
            <person name="Putnam N.H."/>
            <person name="Green R.E."/>
            <person name="Tuggle C.K."/>
            <person name="Liu H."/>
            <person name="Rohrer G.A."/>
            <person name="Warr A."/>
            <person name="Hall R."/>
            <person name="Kim K."/>
            <person name="Hume D.A."/>
            <person name="Talbot R."/>
            <person name="Chow W."/>
            <person name="Howe K."/>
            <person name="Schwartz A.S."/>
            <person name="Watson M."/>
            <person name="Archibald A.L."/>
            <person name="Phillippy A.M."/>
            <person name="Smith T.P.L."/>
        </authorList>
    </citation>
    <scope>NUCLEOTIDE SEQUENCE [LARGE SCALE GENOMIC DNA]</scope>
</reference>
<dbReference type="Gene3D" id="2.60.120.40">
    <property type="match status" value="1"/>
</dbReference>
<dbReference type="InterPro" id="IPR008983">
    <property type="entry name" value="Tumour_necrosis_fac-like_dom"/>
</dbReference>
<dbReference type="PANTHER" id="PTHR15427:SF32">
    <property type="entry name" value="PROTEIN HP-20 HOMOLOG"/>
    <property type="match status" value="1"/>
</dbReference>
<dbReference type="Ensembl" id="ENSSSCT00060037027.1">
    <property type="protein sequence ID" value="ENSSSCP00060015756.1"/>
    <property type="gene ID" value="ENSSSCG00060027362.1"/>
</dbReference>
<evidence type="ECO:0000256" key="3">
    <source>
        <dbReference type="ARBA" id="ARBA00023119"/>
    </source>
</evidence>
<evidence type="ECO:0000256" key="2">
    <source>
        <dbReference type="ARBA" id="ARBA00022525"/>
    </source>
</evidence>
<dbReference type="Proteomes" id="UP000694723">
    <property type="component" value="Unplaced"/>
</dbReference>
<gene>
    <name evidence="6" type="primary">LOC110258309</name>
</gene>
<feature type="signal peptide" evidence="4">
    <location>
        <begin position="1"/>
        <end position="21"/>
    </location>
</feature>
<dbReference type="Ensembl" id="ENSSSCT00070005550.1">
    <property type="protein sequence ID" value="ENSSSCP00070004530.1"/>
    <property type="gene ID" value="ENSSSCG00070002955.1"/>
</dbReference>
<evidence type="ECO:0000313" key="6">
    <source>
        <dbReference type="Ensembl" id="ENSSSCP00070004530.1"/>
    </source>
</evidence>
<accession>A0A4X1SQY6</accession>
<dbReference type="GO" id="GO:0005581">
    <property type="term" value="C:collagen trimer"/>
    <property type="evidence" value="ECO:0007669"/>
    <property type="project" value="UniProtKB-KW"/>
</dbReference>